<evidence type="ECO:0000313" key="5">
    <source>
        <dbReference type="Proteomes" id="UP000596387"/>
    </source>
</evidence>
<keyword evidence="1" id="KW-0233">DNA recombination</keyword>
<organism evidence="4 5">
    <name type="scientific">Ponticoccus alexandrii</name>
    <dbReference type="NCBI Taxonomy" id="1943633"/>
    <lineage>
        <taxon>Bacteria</taxon>
        <taxon>Pseudomonadati</taxon>
        <taxon>Pseudomonadota</taxon>
        <taxon>Alphaproteobacteria</taxon>
        <taxon>Rhodobacterales</taxon>
        <taxon>Roseobacteraceae</taxon>
        <taxon>Ponticoccus</taxon>
    </lineage>
</organism>
<feature type="region of interest" description="Disordered" evidence="2">
    <location>
        <begin position="63"/>
        <end position="116"/>
    </location>
</feature>
<accession>A0ABX7FCV2</accession>
<dbReference type="InterPro" id="IPR011010">
    <property type="entry name" value="DNA_brk_join_enz"/>
</dbReference>
<evidence type="ECO:0000256" key="2">
    <source>
        <dbReference type="SAM" id="MobiDB-lite"/>
    </source>
</evidence>
<sequence>MAKSPTQPIGIRQVRKAIGVFQGEDRLVPHGWRYTAVKELADAGVDISDIKAVTGHQTTEMAQKYASGADQKQTRSRPEEGLQASPAEAGTKQGQIGKVRNNLRNHSRVAAPRKGDPGKFSMISMWCG</sequence>
<dbReference type="SUPFAM" id="SSF56349">
    <property type="entry name" value="DNA breaking-rejoining enzymes"/>
    <property type="match status" value="1"/>
</dbReference>
<dbReference type="EMBL" id="CP047166">
    <property type="protein sequence ID" value="QRF68421.1"/>
    <property type="molecule type" value="Genomic_DNA"/>
</dbReference>
<dbReference type="Pfam" id="PF00589">
    <property type="entry name" value="Phage_integrase"/>
    <property type="match status" value="1"/>
</dbReference>
<dbReference type="RefSeq" id="WP_082056092.1">
    <property type="nucleotide sequence ID" value="NZ_CP047166.1"/>
</dbReference>
<evidence type="ECO:0000256" key="1">
    <source>
        <dbReference type="ARBA" id="ARBA00023172"/>
    </source>
</evidence>
<name>A0ABX7FCV2_9RHOB</name>
<reference evidence="4 5" key="1">
    <citation type="submission" date="2019-12" db="EMBL/GenBank/DDBJ databases">
        <title>Complete Genome Sequence of a Quorum-Sensing Bacterium,Rhodobacteraceae bacterium C31, Isolated from a marine microalgae symbiotic bacteria.</title>
        <authorList>
            <person name="Zhang Y."/>
        </authorList>
    </citation>
    <scope>NUCLEOTIDE SEQUENCE [LARGE SCALE GENOMIC DNA]</scope>
    <source>
        <strain evidence="4 5">C31</strain>
    </source>
</reference>
<feature type="domain" description="Tyr recombinase" evidence="3">
    <location>
        <begin position="11"/>
        <end position="70"/>
    </location>
</feature>
<dbReference type="InterPro" id="IPR013762">
    <property type="entry name" value="Integrase-like_cat_sf"/>
</dbReference>
<proteinExistence type="predicted"/>
<dbReference type="InterPro" id="IPR002104">
    <property type="entry name" value="Integrase_catalytic"/>
</dbReference>
<gene>
    <name evidence="4" type="ORF">GQA70_07210</name>
</gene>
<protein>
    <submittedName>
        <fullName evidence="4">Tyrosine-type recombinase/integrase</fullName>
    </submittedName>
</protein>
<dbReference type="Gene3D" id="1.10.443.10">
    <property type="entry name" value="Intergrase catalytic core"/>
    <property type="match status" value="1"/>
</dbReference>
<evidence type="ECO:0000313" key="4">
    <source>
        <dbReference type="EMBL" id="QRF68421.1"/>
    </source>
</evidence>
<dbReference type="Proteomes" id="UP000596387">
    <property type="component" value="Chromosome"/>
</dbReference>
<keyword evidence="5" id="KW-1185">Reference proteome</keyword>
<evidence type="ECO:0000259" key="3">
    <source>
        <dbReference type="Pfam" id="PF00589"/>
    </source>
</evidence>